<evidence type="ECO:0000256" key="1">
    <source>
        <dbReference type="SAM" id="MobiDB-lite"/>
    </source>
</evidence>
<dbReference type="AlphaFoldDB" id="A0A319DVP7"/>
<feature type="region of interest" description="Disordered" evidence="1">
    <location>
        <begin position="160"/>
        <end position="188"/>
    </location>
</feature>
<feature type="compositionally biased region" description="Basic and acidic residues" evidence="1">
    <location>
        <begin position="17"/>
        <end position="30"/>
    </location>
</feature>
<dbReference type="OrthoDB" id="10657652at2759"/>
<protein>
    <submittedName>
        <fullName evidence="2">Uncharacterized protein</fullName>
    </submittedName>
</protein>
<organism evidence="2 3">
    <name type="scientific">Aspergillus ellipticus CBS 707.79</name>
    <dbReference type="NCBI Taxonomy" id="1448320"/>
    <lineage>
        <taxon>Eukaryota</taxon>
        <taxon>Fungi</taxon>
        <taxon>Dikarya</taxon>
        <taxon>Ascomycota</taxon>
        <taxon>Pezizomycotina</taxon>
        <taxon>Eurotiomycetes</taxon>
        <taxon>Eurotiomycetidae</taxon>
        <taxon>Eurotiales</taxon>
        <taxon>Aspergillaceae</taxon>
        <taxon>Aspergillus</taxon>
        <taxon>Aspergillus subgen. Circumdati</taxon>
    </lineage>
</organism>
<dbReference type="Proteomes" id="UP000247810">
    <property type="component" value="Unassembled WGS sequence"/>
</dbReference>
<feature type="region of interest" description="Disordered" evidence="1">
    <location>
        <begin position="1"/>
        <end position="30"/>
    </location>
</feature>
<accession>A0A319DVP7</accession>
<gene>
    <name evidence="2" type="ORF">BO71DRAFT_203046</name>
</gene>
<feature type="region of interest" description="Disordered" evidence="1">
    <location>
        <begin position="94"/>
        <end position="118"/>
    </location>
</feature>
<feature type="compositionally biased region" description="Polar residues" evidence="1">
    <location>
        <begin position="175"/>
        <end position="188"/>
    </location>
</feature>
<reference evidence="2 3" key="1">
    <citation type="submission" date="2018-02" db="EMBL/GenBank/DDBJ databases">
        <title>The genomes of Aspergillus section Nigri reveals drivers in fungal speciation.</title>
        <authorList>
            <consortium name="DOE Joint Genome Institute"/>
            <person name="Vesth T.C."/>
            <person name="Nybo J."/>
            <person name="Theobald S."/>
            <person name="Brandl J."/>
            <person name="Frisvad J.C."/>
            <person name="Nielsen K.F."/>
            <person name="Lyhne E.K."/>
            <person name="Kogle M.E."/>
            <person name="Kuo A."/>
            <person name="Riley R."/>
            <person name="Clum A."/>
            <person name="Nolan M."/>
            <person name="Lipzen A."/>
            <person name="Salamov A."/>
            <person name="Henrissat B."/>
            <person name="Wiebenga A."/>
            <person name="De vries R.P."/>
            <person name="Grigoriev I.V."/>
            <person name="Mortensen U.H."/>
            <person name="Andersen M.R."/>
            <person name="Baker S.E."/>
        </authorList>
    </citation>
    <scope>NUCLEOTIDE SEQUENCE [LARGE SCALE GENOMIC DNA]</scope>
    <source>
        <strain evidence="2 3">CBS 707.79</strain>
    </source>
</reference>
<sequence length="222" mass="24360">MQMETGQQQAAQVTSESRGKESKREQEEGKIRSDQLLLLLLLLRARPSGAPAGRPAPACLINWNAMQTTDNRQQSPSERLYFLLRHGTFTLGGLPGKPTQTNPAQSAPPRHPTNPRPRMLCSSRQIWRPIELEPANRIPSASIMVTVQCAHPRSGWRSACASATGGSSPKIHQAQPVQASRAGNSPDLSRGAVSSLSCKVMVLAARLMIYTWAVFHTRHQQQ</sequence>
<dbReference type="VEuPathDB" id="FungiDB:BO71DRAFT_203046"/>
<evidence type="ECO:0000313" key="3">
    <source>
        <dbReference type="Proteomes" id="UP000247810"/>
    </source>
</evidence>
<feature type="compositionally biased region" description="Polar residues" evidence="1">
    <location>
        <begin position="1"/>
        <end position="16"/>
    </location>
</feature>
<evidence type="ECO:0000313" key="2">
    <source>
        <dbReference type="EMBL" id="PYH95453.1"/>
    </source>
</evidence>
<name>A0A319DVP7_9EURO</name>
<proteinExistence type="predicted"/>
<keyword evidence="3" id="KW-1185">Reference proteome</keyword>
<dbReference type="EMBL" id="KZ825853">
    <property type="protein sequence ID" value="PYH95453.1"/>
    <property type="molecule type" value="Genomic_DNA"/>
</dbReference>